<evidence type="ECO:0000313" key="3">
    <source>
        <dbReference type="Proteomes" id="UP001209878"/>
    </source>
</evidence>
<accession>A0AAD9UFN2</accession>
<dbReference type="AlphaFoldDB" id="A0AAD9UFN2"/>
<reference evidence="2" key="1">
    <citation type="journal article" date="2023" name="Mol. Biol. Evol.">
        <title>Third-Generation Sequencing Reveals the Adaptive Role of the Epigenome in Three Deep-Sea Polychaetes.</title>
        <authorList>
            <person name="Perez M."/>
            <person name="Aroh O."/>
            <person name="Sun Y."/>
            <person name="Lan Y."/>
            <person name="Juniper S.K."/>
            <person name="Young C.R."/>
            <person name="Angers B."/>
            <person name="Qian P.Y."/>
        </authorList>
    </citation>
    <scope>NUCLEOTIDE SEQUENCE</scope>
    <source>
        <strain evidence="2">R07B-5</strain>
    </source>
</reference>
<protein>
    <submittedName>
        <fullName evidence="2">Uncharacterized protein</fullName>
    </submittedName>
</protein>
<evidence type="ECO:0000256" key="1">
    <source>
        <dbReference type="SAM" id="MobiDB-lite"/>
    </source>
</evidence>
<sequence>MKHSYEDILVHKVTFNARTQQTVAKYNRCKKSPVSCTNDITISTHYRVTTRQSLDCVTSWLCLKRASHCGADNVHMCDSSTVYCVFACVYVSVDPARTMVTMSVLSPCLLPQGKRGVSSKNQRLTLSTPSRTSTLIR</sequence>
<proteinExistence type="predicted"/>
<dbReference type="Proteomes" id="UP001209878">
    <property type="component" value="Unassembled WGS sequence"/>
</dbReference>
<dbReference type="EMBL" id="JAODUO010000159">
    <property type="protein sequence ID" value="KAK2187626.1"/>
    <property type="molecule type" value="Genomic_DNA"/>
</dbReference>
<evidence type="ECO:0000313" key="2">
    <source>
        <dbReference type="EMBL" id="KAK2187626.1"/>
    </source>
</evidence>
<organism evidence="2 3">
    <name type="scientific">Ridgeia piscesae</name>
    <name type="common">Tubeworm</name>
    <dbReference type="NCBI Taxonomy" id="27915"/>
    <lineage>
        <taxon>Eukaryota</taxon>
        <taxon>Metazoa</taxon>
        <taxon>Spiralia</taxon>
        <taxon>Lophotrochozoa</taxon>
        <taxon>Annelida</taxon>
        <taxon>Polychaeta</taxon>
        <taxon>Sedentaria</taxon>
        <taxon>Canalipalpata</taxon>
        <taxon>Sabellida</taxon>
        <taxon>Siboglinidae</taxon>
        <taxon>Ridgeia</taxon>
    </lineage>
</organism>
<keyword evidence="3" id="KW-1185">Reference proteome</keyword>
<feature type="region of interest" description="Disordered" evidence="1">
    <location>
        <begin position="113"/>
        <end position="137"/>
    </location>
</feature>
<comment type="caution">
    <text evidence="2">The sequence shown here is derived from an EMBL/GenBank/DDBJ whole genome shotgun (WGS) entry which is preliminary data.</text>
</comment>
<gene>
    <name evidence="2" type="ORF">NP493_159g01007</name>
</gene>
<name>A0AAD9UFN2_RIDPI</name>
<feature type="compositionally biased region" description="Low complexity" evidence="1">
    <location>
        <begin position="123"/>
        <end position="137"/>
    </location>
</feature>